<dbReference type="Pfam" id="PF00746">
    <property type="entry name" value="Gram_pos_anchor"/>
    <property type="match status" value="1"/>
</dbReference>
<keyword evidence="7" id="KW-0812">Transmembrane</keyword>
<dbReference type="NCBIfam" id="TIGR01451">
    <property type="entry name" value="B_ant_repeat"/>
    <property type="match status" value="10"/>
</dbReference>
<evidence type="ECO:0000313" key="10">
    <source>
        <dbReference type="Proteomes" id="UP000018895"/>
    </source>
</evidence>
<feature type="region of interest" description="Disordered" evidence="6">
    <location>
        <begin position="1336"/>
        <end position="1399"/>
    </location>
</feature>
<sequence>MLKDRFEVGDTVIYMIRTRNTVSESVVENLVMSDVLQEGLTYVEGSLNVNHDGESSYEDGTITANFGDVTDTEWRTVTFRATIDSGYAEQTIENIAVVDGSNIDEPDEPSTEFEVEPKDPVLESEKAATLLEKADGNTDEDHPEVGDTLLYTIQTRNTIEDSLVRNLIIRDALPEGLEYVPGTLEVDGDAVTDTVDDDAGHYDDGVIVGQFGDVRDTDWHTVTFQVTIGEGQASQDIENIATVDGDNIDEPDEPSEEVLIYPRVPNVESEKTAENLEEGKENFHVGDTVVYTIRARNTVRESVVENFVISDALPEGLSYVDGSLDVSHDGEGSNEDGTIIANFGNVTDTEWRTITFHAVIDAGQAEETIENVATVDGGNVDPENPQHEITVDPKDPQLESEKTAELVQKAAGNTDADHPEVGDTLLYTIQTRNTIEDSIVKNLIIRDELPEGLEYVPGTLEVDGIEVTDEEDGDAGHYVDGEMVGQFGDVRDTDWHTVTFQVTVGEGQASQDIENIATVDGDNIDEPDRPSEEVMIYPRHPVLESEKTAINADLLKDRFEVGDTVIYMIRTRNTVSESVVQNLVISDVLQEGLTYVEGSLNVSHDGEGSYEDGTITANFGDVTDTEWRTATFRATIDSGYAEQTIENIAVVDGSNIDEPDEPSTNIEVEPKDPVLESEKTATNLDESKDRFEVGDTVIYTVRTHNTIEDSLVENLTITDTLPEGLTYVDGSLDVSHDGEGSYGDGTITANFGDVTDTEWRTATFRATIDSGYAEQTIENIAVVDGSNIPQPEEPSTDIEVELKDPVLESEKTANLVEKGEGNTDEENAEVGDTLLYTIQTRNTVEDSLVKNLIIRDELPEGLTYVPGTLEVDGEAVTDAVDDDAGHYDAGEIVGQFGDVSDTDWHTVTFQVTVGEGQASQDIENIATVDGDNIDEPDHPSEEVLIYPREPSLDSDKVAENLEEGKEVYHVGDTVVYTITARNTVRESVVENFTISDQLPEGLRFVEGSLEVRHGGTAEYEGGTITATFGEVTDTDWRTVTFQAVIESGQVGSEIENVATVSGDNVENPETPEHTITIDPKTPQLESEKEAELVEKAEENTDVENPEVGDTLLYTIQARNTVEDSLVKNLIIHDELPEGLNYVPGTLMVDGEAVTDEEDGDAGYYVDGEIVGQFGDVSDTDWHTVTFQVTVGEGQASQDIENIATVDGDNIDEPDHPSEVVLIYPREPNLESEKTSANLEEGKEDFHTGDTVVYTIRARNTVGDSVVENLVLSDVLPDGLRYVEGSLEVSNGGTGDYADGVITASFGDVSDTDWRMVTFQATIESDQSGNTIENVATVEADNVGTPGTPSESITVEKEPTPPPQEPEGHQPEPNPEVKPQPEKPEDKGDESKQPEETLPNTATNNFNIFLLGFILLLAGAGIVYWRRKKVRIE</sequence>
<evidence type="ECO:0000256" key="5">
    <source>
        <dbReference type="ARBA" id="ARBA00023088"/>
    </source>
</evidence>
<evidence type="ECO:0000256" key="6">
    <source>
        <dbReference type="SAM" id="MobiDB-lite"/>
    </source>
</evidence>
<keyword evidence="3" id="KW-0964">Secreted</keyword>
<evidence type="ECO:0000256" key="7">
    <source>
        <dbReference type="SAM" id="Phobius"/>
    </source>
</evidence>
<dbReference type="STRING" id="1236971.JCM9152_1944"/>
<keyword evidence="2" id="KW-0134">Cell wall</keyword>
<dbReference type="PROSITE" id="PS50847">
    <property type="entry name" value="GRAM_POS_ANCHORING"/>
    <property type="match status" value="1"/>
</dbReference>
<dbReference type="InterPro" id="IPR051172">
    <property type="entry name" value="Chlamydia_OmcB"/>
</dbReference>
<organism evidence="9 10">
    <name type="scientific">Halalkalibacter hemicellulosilyticusJCM 9152</name>
    <dbReference type="NCBI Taxonomy" id="1236971"/>
    <lineage>
        <taxon>Bacteria</taxon>
        <taxon>Bacillati</taxon>
        <taxon>Bacillota</taxon>
        <taxon>Bacilli</taxon>
        <taxon>Bacillales</taxon>
        <taxon>Bacillaceae</taxon>
        <taxon>Halalkalibacter</taxon>
    </lineage>
</organism>
<feature type="compositionally biased region" description="Basic and acidic residues" evidence="6">
    <location>
        <begin position="1378"/>
        <end position="1394"/>
    </location>
</feature>
<keyword evidence="7" id="KW-0472">Membrane</keyword>
<evidence type="ECO:0000313" key="9">
    <source>
        <dbReference type="EMBL" id="GAE30536.1"/>
    </source>
</evidence>
<evidence type="ECO:0000256" key="4">
    <source>
        <dbReference type="ARBA" id="ARBA00022729"/>
    </source>
</evidence>
<dbReference type="InterPro" id="IPR026466">
    <property type="entry name" value="Fim_isopep_form_D2_dom"/>
</dbReference>
<accession>W4QEQ5</accession>
<dbReference type="InterPro" id="IPR008966">
    <property type="entry name" value="Adhesion_dom_sf"/>
</dbReference>
<gene>
    <name evidence="9" type="ORF">JCM9152_1944</name>
</gene>
<comment type="subcellular location">
    <subcellularLocation>
        <location evidence="1">Secreted</location>
        <location evidence="1">Cell wall</location>
        <topology evidence="1">Peptidoglycan-anchor</topology>
    </subcellularLocation>
</comment>
<evidence type="ECO:0000256" key="2">
    <source>
        <dbReference type="ARBA" id="ARBA00022512"/>
    </source>
</evidence>
<dbReference type="NCBIfam" id="TIGR04226">
    <property type="entry name" value="RrgB_K2N_iso_D2"/>
    <property type="match status" value="10"/>
</dbReference>
<proteinExistence type="predicted"/>
<dbReference type="SUPFAM" id="SSF49401">
    <property type="entry name" value="Bacterial adhesins"/>
    <property type="match status" value="10"/>
</dbReference>
<reference evidence="9" key="1">
    <citation type="journal article" date="2014" name="Genome Announc.">
        <title>Draft Genome Sequences of Three Alkaliphilic Bacillus Strains, Bacillus wakoensis JCM 9140T, Bacillus akibai JCM 9157T, and Bacillus hemicellulosilyticus JCM 9152T.</title>
        <authorList>
            <person name="Yuki M."/>
            <person name="Oshima K."/>
            <person name="Suda W."/>
            <person name="Oshida Y."/>
            <person name="Kitamura K."/>
            <person name="Iida T."/>
            <person name="Hattori M."/>
            <person name="Ohkuma M."/>
        </authorList>
    </citation>
    <scope>NUCLEOTIDE SEQUENCE [LARGE SCALE GENOMIC DNA]</scope>
    <source>
        <strain evidence="9">JCM 9152</strain>
    </source>
</reference>
<dbReference type="EMBL" id="BAUU01000012">
    <property type="protein sequence ID" value="GAE30536.1"/>
    <property type="molecule type" value="Genomic_DNA"/>
</dbReference>
<keyword evidence="10" id="KW-1185">Reference proteome</keyword>
<dbReference type="Proteomes" id="UP000018895">
    <property type="component" value="Unassembled WGS sequence"/>
</dbReference>
<evidence type="ECO:0000259" key="8">
    <source>
        <dbReference type="PROSITE" id="PS50847"/>
    </source>
</evidence>
<protein>
    <submittedName>
        <fullName evidence="9">Cell wall surface anchor</fullName>
    </submittedName>
</protein>
<keyword evidence="5" id="KW-0572">Peptidoglycan-anchor</keyword>
<dbReference type="Pfam" id="PF01345">
    <property type="entry name" value="DUF11"/>
    <property type="match status" value="10"/>
</dbReference>
<name>W4QEQ5_9BACI</name>
<evidence type="ECO:0000256" key="3">
    <source>
        <dbReference type="ARBA" id="ARBA00022525"/>
    </source>
</evidence>
<dbReference type="Gene3D" id="2.60.40.740">
    <property type="match status" value="10"/>
</dbReference>
<dbReference type="NCBIfam" id="TIGR01167">
    <property type="entry name" value="LPXTG_anchor"/>
    <property type="match status" value="1"/>
</dbReference>
<keyword evidence="4" id="KW-0732">Signal</keyword>
<dbReference type="PANTHER" id="PTHR34819:SF3">
    <property type="entry name" value="CELL SURFACE PROTEIN"/>
    <property type="match status" value="1"/>
</dbReference>
<dbReference type="InterPro" id="IPR001434">
    <property type="entry name" value="OmcB-like_DUF11"/>
</dbReference>
<dbReference type="PANTHER" id="PTHR34819">
    <property type="entry name" value="LARGE CYSTEINE-RICH PERIPLASMIC PROTEIN OMCB"/>
    <property type="match status" value="1"/>
</dbReference>
<feature type="transmembrane region" description="Helical" evidence="7">
    <location>
        <begin position="1405"/>
        <end position="1424"/>
    </location>
</feature>
<comment type="caution">
    <text evidence="9">The sequence shown here is derived from an EMBL/GenBank/DDBJ whole genome shotgun (WGS) entry which is preliminary data.</text>
</comment>
<feature type="domain" description="Gram-positive cocci surface proteins LPxTG" evidence="8">
    <location>
        <begin position="1397"/>
        <end position="1432"/>
    </location>
</feature>
<keyword evidence="7" id="KW-1133">Transmembrane helix</keyword>
<dbReference type="InterPro" id="IPR047589">
    <property type="entry name" value="DUF11_rpt"/>
</dbReference>
<dbReference type="InterPro" id="IPR019931">
    <property type="entry name" value="LPXTG_anchor"/>
</dbReference>
<evidence type="ECO:0000256" key="1">
    <source>
        <dbReference type="ARBA" id="ARBA00004168"/>
    </source>
</evidence>